<dbReference type="GO" id="GO:0016829">
    <property type="term" value="F:lyase activity"/>
    <property type="evidence" value="ECO:0007669"/>
    <property type="project" value="UniProtKB-UniRule"/>
</dbReference>
<name>A0A923E6F3_9ACTO</name>
<reference evidence="4" key="1">
    <citation type="submission" date="2020-08" db="EMBL/GenBank/DDBJ databases">
        <title>Sequencing the genomes of 1000 actinobacteria strains.</title>
        <authorList>
            <person name="Klenk H.-P."/>
        </authorList>
    </citation>
    <scope>NUCLEOTIDE SEQUENCE</scope>
    <source>
        <strain evidence="4">DSM 10695</strain>
    </source>
</reference>
<dbReference type="EMBL" id="JACHMK010000001">
    <property type="protein sequence ID" value="MBB6335217.1"/>
    <property type="molecule type" value="Genomic_DNA"/>
</dbReference>
<feature type="region of interest" description="Disordered" evidence="3">
    <location>
        <begin position="189"/>
        <end position="233"/>
    </location>
</feature>
<evidence type="ECO:0000256" key="2">
    <source>
        <dbReference type="HAMAP-Rule" id="MF_01074"/>
    </source>
</evidence>
<evidence type="ECO:0000313" key="5">
    <source>
        <dbReference type="Proteomes" id="UP000617426"/>
    </source>
</evidence>
<comment type="function">
    <text evidence="2">Involved in the biosynthesis of a nickel-pincer cofactor ((SCS)Ni(II) pincer complex). Binds Ni(2+), and functions in nickel delivery to pyridinium-3,5-bisthiocarboxylic acid mononucleotide (P2TMN), to form the mature cofactor. Is thus probably required for the activation of nickel-pincer cofactor-dependent enzymes.</text>
</comment>
<dbReference type="GO" id="GO:0051604">
    <property type="term" value="P:protein maturation"/>
    <property type="evidence" value="ECO:0007669"/>
    <property type="project" value="UniProtKB-UniRule"/>
</dbReference>
<dbReference type="Pfam" id="PF01969">
    <property type="entry name" value="Ni_insertion"/>
    <property type="match status" value="2"/>
</dbReference>
<proteinExistence type="inferred from homology"/>
<comment type="catalytic activity">
    <reaction evidence="2">
        <text>Ni(II)-pyridinium-3,5-bisthiocarboxylate mononucleotide = pyridinium-3,5-bisthiocarboxylate mononucleotide + Ni(2+)</text>
        <dbReference type="Rhea" id="RHEA:54784"/>
        <dbReference type="ChEBI" id="CHEBI:49786"/>
        <dbReference type="ChEBI" id="CHEBI:137372"/>
        <dbReference type="ChEBI" id="CHEBI:137373"/>
        <dbReference type="EC" id="4.99.1.12"/>
    </reaction>
</comment>
<evidence type="ECO:0000256" key="1">
    <source>
        <dbReference type="ARBA" id="ARBA00022596"/>
    </source>
</evidence>
<evidence type="ECO:0000256" key="3">
    <source>
        <dbReference type="SAM" id="MobiDB-lite"/>
    </source>
</evidence>
<evidence type="ECO:0000313" key="4">
    <source>
        <dbReference type="EMBL" id="MBB6335217.1"/>
    </source>
</evidence>
<dbReference type="InterPro" id="IPR002822">
    <property type="entry name" value="Ni_insertion"/>
</dbReference>
<organism evidence="4 5">
    <name type="scientific">Schaalia hyovaginalis</name>
    <dbReference type="NCBI Taxonomy" id="29316"/>
    <lineage>
        <taxon>Bacteria</taxon>
        <taxon>Bacillati</taxon>
        <taxon>Actinomycetota</taxon>
        <taxon>Actinomycetes</taxon>
        <taxon>Actinomycetales</taxon>
        <taxon>Actinomycetaceae</taxon>
        <taxon>Schaalia</taxon>
    </lineage>
</organism>
<accession>A0A923E6F3</accession>
<keyword evidence="5" id="KW-1185">Reference proteome</keyword>
<dbReference type="HAMAP" id="MF_01074">
    <property type="entry name" value="LarC"/>
    <property type="match status" value="1"/>
</dbReference>
<dbReference type="PANTHER" id="PTHR36566:SF1">
    <property type="entry name" value="PYRIDINIUM-3,5-BISTHIOCARBOXYLIC ACID MONONUCLEOTIDE NICKEL INSERTION PROTEIN"/>
    <property type="match status" value="1"/>
</dbReference>
<dbReference type="EC" id="4.99.1.12" evidence="2"/>
<dbReference type="RefSeq" id="WP_184453482.1">
    <property type="nucleotide sequence ID" value="NZ_JACHMK010000001.1"/>
</dbReference>
<keyword evidence="2" id="KW-0456">Lyase</keyword>
<feature type="region of interest" description="Disordered" evidence="3">
    <location>
        <begin position="296"/>
        <end position="318"/>
    </location>
</feature>
<comment type="similarity">
    <text evidence="2">Belongs to the LarC family.</text>
</comment>
<sequence>MTTLWIDATAGVAGDMLLGALIDAGAPIGGVRAAIDAVVPGAIELSTEQTRRGAMRARRARVVQVGDRSCERTWAAIRALLEESALHPLTRRRSLAVFEALARVEAKVHGFGLDEVHFHEVGGLDAIADVVGSCEAIRLLGVDEVRASWVALGNGRVRAAHGAMPVPVPAVLELATGWTVRALPAKADAADSAHLHEHAHDETHHHAHAHEHAHAPHPHSHEAAPGHEEEAALPADSRDIGELATPTGLALIRALAPAASSLPSGTPLANGVGAGAKDFPAWANVVRVVLIDEDASPAPTRGEAGRGALHASAPSNTDDASSSLVEIAANIDDLDHRLVPGVIDALLGVGALDAWATPIHMKKGRPALTISALVDDGHRADAVEVLLTRTSTLGVRQTPILRTALDRRWRSIAIDLPNGSGTLLVKIGERRGRVVHAQAEWSSIAELARRSGCHESDLAQRAAAAIVAAGLVPGAVLDEHGTGTDLTGKEEDDEH</sequence>
<dbReference type="PANTHER" id="PTHR36566">
    <property type="entry name" value="NICKEL INSERTION PROTEIN-RELATED"/>
    <property type="match status" value="1"/>
</dbReference>
<gene>
    <name evidence="2" type="primary">larC</name>
    <name evidence="4" type="ORF">HD592_001782</name>
</gene>
<dbReference type="AlphaFoldDB" id="A0A923E6F3"/>
<keyword evidence="1 2" id="KW-0533">Nickel</keyword>
<protein>
    <recommendedName>
        <fullName evidence="2">Pyridinium-3,5-bisthiocarboxylic acid mononucleotide nickel insertion protein</fullName>
        <shortName evidence="2">P2TMN nickel insertion protein</shortName>
        <ecNumber evidence="2">4.99.1.12</ecNumber>
    </recommendedName>
    <alternativeName>
        <fullName evidence="2">Nickel-pincer cofactor biosynthesis protein LarC</fullName>
    </alternativeName>
</protein>
<dbReference type="Proteomes" id="UP000617426">
    <property type="component" value="Unassembled WGS sequence"/>
</dbReference>
<comment type="caution">
    <text evidence="4">The sequence shown here is derived from an EMBL/GenBank/DDBJ whole genome shotgun (WGS) entry which is preliminary data.</text>
</comment>
<dbReference type="GO" id="GO:0016151">
    <property type="term" value="F:nickel cation binding"/>
    <property type="evidence" value="ECO:0007669"/>
    <property type="project" value="UniProtKB-UniRule"/>
</dbReference>
<dbReference type="Gene3D" id="3.30.70.1380">
    <property type="entry name" value="Transcriptional regulatory protein pf0864 domain like"/>
    <property type="match status" value="1"/>
</dbReference>